<keyword evidence="1" id="KW-1133">Transmembrane helix</keyword>
<accession>A0AAJ1TP55</accession>
<dbReference type="EMBL" id="JAUSWL010000002">
    <property type="protein sequence ID" value="MDQ0542319.1"/>
    <property type="molecule type" value="Genomic_DNA"/>
</dbReference>
<keyword evidence="1" id="KW-0812">Transmembrane</keyword>
<keyword evidence="1" id="KW-0472">Membrane</keyword>
<proteinExistence type="predicted"/>
<comment type="caution">
    <text evidence="2">The sequence shown here is derived from an EMBL/GenBank/DDBJ whole genome shotgun (WGS) entry which is preliminary data.</text>
</comment>
<evidence type="ECO:0000313" key="2">
    <source>
        <dbReference type="EMBL" id="MDQ0542319.1"/>
    </source>
</evidence>
<feature type="transmembrane region" description="Helical" evidence="1">
    <location>
        <begin position="27"/>
        <end position="45"/>
    </location>
</feature>
<dbReference type="AlphaFoldDB" id="A0AAJ1TP55"/>
<organism evidence="2 3">
    <name type="scientific">Methylobacterium brachiatum</name>
    <dbReference type="NCBI Taxonomy" id="269660"/>
    <lineage>
        <taxon>Bacteria</taxon>
        <taxon>Pseudomonadati</taxon>
        <taxon>Pseudomonadota</taxon>
        <taxon>Alphaproteobacteria</taxon>
        <taxon>Hyphomicrobiales</taxon>
        <taxon>Methylobacteriaceae</taxon>
        <taxon>Methylobacterium</taxon>
    </lineage>
</organism>
<dbReference type="RefSeq" id="WP_230365701.1">
    <property type="nucleotide sequence ID" value="NZ_JAJALK010000003.1"/>
</dbReference>
<gene>
    <name evidence="2" type="ORF">QO001_001237</name>
</gene>
<evidence type="ECO:0000256" key="1">
    <source>
        <dbReference type="SAM" id="Phobius"/>
    </source>
</evidence>
<sequence>MPLSHDIPDHALAFASDPPASCAESRMRSYIAASALLICLIGWVLH</sequence>
<name>A0AAJ1TP55_9HYPH</name>
<evidence type="ECO:0000313" key="3">
    <source>
        <dbReference type="Proteomes" id="UP001223420"/>
    </source>
</evidence>
<dbReference type="Proteomes" id="UP001223420">
    <property type="component" value="Unassembled WGS sequence"/>
</dbReference>
<protein>
    <submittedName>
        <fullName evidence="2">Uncharacterized protein</fullName>
    </submittedName>
</protein>
<reference evidence="2" key="1">
    <citation type="submission" date="2023-07" db="EMBL/GenBank/DDBJ databases">
        <title>Genomic Encyclopedia of Type Strains, Phase IV (KMG-IV): sequencing the most valuable type-strain genomes for metagenomic binning, comparative biology and taxonomic classification.</title>
        <authorList>
            <person name="Goeker M."/>
        </authorList>
    </citation>
    <scope>NUCLEOTIDE SEQUENCE</scope>
    <source>
        <strain evidence="2">DSM 19569</strain>
    </source>
</reference>